<accession>A0A1I4ZGV7</accession>
<reference evidence="3" key="1">
    <citation type="submission" date="2016-10" db="EMBL/GenBank/DDBJ databases">
        <authorList>
            <person name="Varghese N."/>
            <person name="Submissions S."/>
        </authorList>
    </citation>
    <scope>NUCLEOTIDE SEQUENCE [LARGE SCALE GENOMIC DNA]</scope>
    <source>
        <strain evidence="3">DSM 28463</strain>
    </source>
</reference>
<dbReference type="CDD" id="cd08267">
    <property type="entry name" value="MDR1"/>
    <property type="match status" value="1"/>
</dbReference>
<evidence type="ECO:0000313" key="3">
    <source>
        <dbReference type="Proteomes" id="UP000198599"/>
    </source>
</evidence>
<dbReference type="GO" id="GO:0016491">
    <property type="term" value="F:oxidoreductase activity"/>
    <property type="evidence" value="ECO:0007669"/>
    <property type="project" value="InterPro"/>
</dbReference>
<keyword evidence="3" id="KW-1185">Reference proteome</keyword>
<dbReference type="InterPro" id="IPR011032">
    <property type="entry name" value="GroES-like_sf"/>
</dbReference>
<evidence type="ECO:0000259" key="1">
    <source>
        <dbReference type="SMART" id="SM00829"/>
    </source>
</evidence>
<dbReference type="InterPro" id="IPR050700">
    <property type="entry name" value="YIM1/Zinc_Alcohol_DH_Fams"/>
</dbReference>
<dbReference type="InterPro" id="IPR013154">
    <property type="entry name" value="ADH-like_N"/>
</dbReference>
<protein>
    <submittedName>
        <fullName evidence="2">NADPH:quinone reductase</fullName>
    </submittedName>
</protein>
<evidence type="ECO:0000313" key="2">
    <source>
        <dbReference type="EMBL" id="SFN49525.1"/>
    </source>
</evidence>
<dbReference type="Proteomes" id="UP000198599">
    <property type="component" value="Unassembled WGS sequence"/>
</dbReference>
<dbReference type="SUPFAM" id="SSF50129">
    <property type="entry name" value="GroES-like"/>
    <property type="match status" value="1"/>
</dbReference>
<feature type="domain" description="Enoyl reductase (ER)" evidence="1">
    <location>
        <begin position="14"/>
        <end position="325"/>
    </location>
</feature>
<dbReference type="Pfam" id="PF13602">
    <property type="entry name" value="ADH_zinc_N_2"/>
    <property type="match status" value="1"/>
</dbReference>
<dbReference type="EMBL" id="FOVP01000003">
    <property type="protein sequence ID" value="SFN49525.1"/>
    <property type="molecule type" value="Genomic_DNA"/>
</dbReference>
<dbReference type="RefSeq" id="WP_092835006.1">
    <property type="nucleotide sequence ID" value="NZ_FOVP01000003.1"/>
</dbReference>
<dbReference type="OrthoDB" id="5295340at2"/>
<dbReference type="AlphaFoldDB" id="A0A1I4ZGV7"/>
<dbReference type="SMART" id="SM00829">
    <property type="entry name" value="PKS_ER"/>
    <property type="match status" value="1"/>
</dbReference>
<sequence>MTTRLTAWSIRRYGAPDRLVPVQRPMPTPGPTEILIRIRASAVTRADGMMRAGLPRFARLFLGLSRPRNDLAGTGLSGEVIARGADVRRFAIGDAVFGEAGLRFGANASHICLDESGVLMPKPAHLSHENAAVMCDGPLTSLHFLENVAYLKPGERVLILGGSGSLGSAAVQIAAAMGADVTATCSAHNTGLVASLGAARVIDYARENALLPSRHYDVIYDTLGIASFGQARKSLAKGGRYVCPVLSLRLLGAMLRTTLVGQRKARFSAAGLERPELLRGLLTRLIEMTEAETLTPVLDRVYPLDNLIAAHQHMETGHKRGNLVVV</sequence>
<dbReference type="Gene3D" id="3.90.180.10">
    <property type="entry name" value="Medium-chain alcohol dehydrogenases, catalytic domain"/>
    <property type="match status" value="1"/>
</dbReference>
<dbReference type="STRING" id="1005928.SAMN04487859_103218"/>
<organism evidence="2 3">
    <name type="scientific">Roseovarius lutimaris</name>
    <dbReference type="NCBI Taxonomy" id="1005928"/>
    <lineage>
        <taxon>Bacteria</taxon>
        <taxon>Pseudomonadati</taxon>
        <taxon>Pseudomonadota</taxon>
        <taxon>Alphaproteobacteria</taxon>
        <taxon>Rhodobacterales</taxon>
        <taxon>Roseobacteraceae</taxon>
        <taxon>Roseovarius</taxon>
    </lineage>
</organism>
<dbReference type="Gene3D" id="3.40.50.720">
    <property type="entry name" value="NAD(P)-binding Rossmann-like Domain"/>
    <property type="match status" value="1"/>
</dbReference>
<name>A0A1I4ZGV7_9RHOB</name>
<dbReference type="InterPro" id="IPR036291">
    <property type="entry name" value="NAD(P)-bd_dom_sf"/>
</dbReference>
<proteinExistence type="predicted"/>
<dbReference type="PANTHER" id="PTHR11695:SF648">
    <property type="entry name" value="ZINC-BINDING OXIDOREDUCTASE"/>
    <property type="match status" value="1"/>
</dbReference>
<dbReference type="SUPFAM" id="SSF51735">
    <property type="entry name" value="NAD(P)-binding Rossmann-fold domains"/>
    <property type="match status" value="1"/>
</dbReference>
<dbReference type="InterPro" id="IPR020843">
    <property type="entry name" value="ER"/>
</dbReference>
<dbReference type="Pfam" id="PF08240">
    <property type="entry name" value="ADH_N"/>
    <property type="match status" value="1"/>
</dbReference>
<gene>
    <name evidence="2" type="ORF">SAMN04487859_103218</name>
</gene>
<dbReference type="PANTHER" id="PTHR11695">
    <property type="entry name" value="ALCOHOL DEHYDROGENASE RELATED"/>
    <property type="match status" value="1"/>
</dbReference>